<dbReference type="Proteomes" id="UP000284842">
    <property type="component" value="Unassembled WGS sequence"/>
</dbReference>
<evidence type="ECO:0000313" key="3">
    <source>
        <dbReference type="Proteomes" id="UP000284842"/>
    </source>
</evidence>
<proteinExistence type="predicted"/>
<sequence length="232" mass="25676">MNDVASQPTPKGDSTSEAKTLQSDTPVIEDSEMDLGGSVEQSAVVETIDVSLLHVPHHDMKAAWPVLTSASTDARWIGCLKGFVDFELSKPPTGKLNITGRPSEVTAWVKDKKKHIVPSIKAGKYGKEWMGWWHNLQPPSRRDGDGVLNLRRVVPLDEWSKTLLKGGTAGIYTVIVALSWWVKTYPEDPNLWTCVDDVSWVLSQLLGAHQASKKRPADKVVEASTSRKRQKL</sequence>
<dbReference type="EMBL" id="NHTK01000519">
    <property type="protein sequence ID" value="PPR07121.1"/>
    <property type="molecule type" value="Genomic_DNA"/>
</dbReference>
<feature type="region of interest" description="Disordered" evidence="1">
    <location>
        <begin position="213"/>
        <end position="232"/>
    </location>
</feature>
<accession>A0A409YVS6</accession>
<name>A0A409YVS6_9AGAR</name>
<reference evidence="2 3" key="1">
    <citation type="journal article" date="2018" name="Evol. Lett.">
        <title>Horizontal gene cluster transfer increased hallucinogenic mushroom diversity.</title>
        <authorList>
            <person name="Reynolds H.T."/>
            <person name="Vijayakumar V."/>
            <person name="Gluck-Thaler E."/>
            <person name="Korotkin H.B."/>
            <person name="Matheny P.B."/>
            <person name="Slot J.C."/>
        </authorList>
    </citation>
    <scope>NUCLEOTIDE SEQUENCE [LARGE SCALE GENOMIC DNA]</scope>
    <source>
        <strain evidence="2 3">2629</strain>
    </source>
</reference>
<feature type="region of interest" description="Disordered" evidence="1">
    <location>
        <begin position="1"/>
        <end position="25"/>
    </location>
</feature>
<dbReference type="OrthoDB" id="2803783at2759"/>
<gene>
    <name evidence="2" type="ORF">CVT24_010597</name>
</gene>
<dbReference type="InParanoid" id="A0A409YVS6"/>
<comment type="caution">
    <text evidence="2">The sequence shown here is derived from an EMBL/GenBank/DDBJ whole genome shotgun (WGS) entry which is preliminary data.</text>
</comment>
<dbReference type="AlphaFoldDB" id="A0A409YVS6"/>
<evidence type="ECO:0000313" key="2">
    <source>
        <dbReference type="EMBL" id="PPR07121.1"/>
    </source>
</evidence>
<evidence type="ECO:0000256" key="1">
    <source>
        <dbReference type="SAM" id="MobiDB-lite"/>
    </source>
</evidence>
<organism evidence="2 3">
    <name type="scientific">Panaeolus cyanescens</name>
    <dbReference type="NCBI Taxonomy" id="181874"/>
    <lineage>
        <taxon>Eukaryota</taxon>
        <taxon>Fungi</taxon>
        <taxon>Dikarya</taxon>
        <taxon>Basidiomycota</taxon>
        <taxon>Agaricomycotina</taxon>
        <taxon>Agaricomycetes</taxon>
        <taxon>Agaricomycetidae</taxon>
        <taxon>Agaricales</taxon>
        <taxon>Agaricineae</taxon>
        <taxon>Galeropsidaceae</taxon>
        <taxon>Panaeolus</taxon>
    </lineage>
</organism>
<keyword evidence="3" id="KW-1185">Reference proteome</keyword>
<protein>
    <submittedName>
        <fullName evidence="2">Uncharacterized protein</fullName>
    </submittedName>
</protein>